<organism evidence="1 2">
    <name type="scientific">Gossypium arboreum</name>
    <name type="common">Tree cotton</name>
    <name type="synonym">Gossypium nanking</name>
    <dbReference type="NCBI Taxonomy" id="29729"/>
    <lineage>
        <taxon>Eukaryota</taxon>
        <taxon>Viridiplantae</taxon>
        <taxon>Streptophyta</taxon>
        <taxon>Embryophyta</taxon>
        <taxon>Tracheophyta</taxon>
        <taxon>Spermatophyta</taxon>
        <taxon>Magnoliopsida</taxon>
        <taxon>eudicotyledons</taxon>
        <taxon>Gunneridae</taxon>
        <taxon>Pentapetalae</taxon>
        <taxon>rosids</taxon>
        <taxon>malvids</taxon>
        <taxon>Malvales</taxon>
        <taxon>Malvaceae</taxon>
        <taxon>Malvoideae</taxon>
        <taxon>Gossypium</taxon>
    </lineage>
</organism>
<gene>
    <name evidence="1" type="ORF">F383_34911</name>
</gene>
<dbReference type="EMBL" id="JRRC01489849">
    <property type="protein sequence ID" value="KHG08145.1"/>
    <property type="molecule type" value="Genomic_DNA"/>
</dbReference>
<evidence type="ECO:0000313" key="2">
    <source>
        <dbReference type="Proteomes" id="UP000032142"/>
    </source>
</evidence>
<reference evidence="2" key="1">
    <citation type="submission" date="2014-09" db="EMBL/GenBank/DDBJ databases">
        <authorList>
            <person name="Mudge J."/>
            <person name="Ramaraj T."/>
            <person name="Lindquist I.E."/>
            <person name="Bharti A.K."/>
            <person name="Sundararajan A."/>
            <person name="Cameron C.T."/>
            <person name="Woodward J.E."/>
            <person name="May G.D."/>
            <person name="Brubaker C."/>
            <person name="Broadhvest J."/>
            <person name="Wilkins T.A."/>
        </authorList>
    </citation>
    <scope>NUCLEOTIDE SEQUENCE</scope>
    <source>
        <strain evidence="2">cv. AKA8401</strain>
    </source>
</reference>
<dbReference type="AlphaFoldDB" id="A0A0B0N5R9"/>
<sequence>MDTPVCDCFKSWSRLLNRHEFVVYSCKSCFDSAKLTRACSLPV</sequence>
<name>A0A0B0N5R9_GOSAR</name>
<protein>
    <submittedName>
        <fullName evidence="1">Uncharacterized protein</fullName>
    </submittedName>
</protein>
<keyword evidence="2" id="KW-1185">Reference proteome</keyword>
<accession>A0A0B0N5R9</accession>
<proteinExistence type="predicted"/>
<evidence type="ECO:0000313" key="1">
    <source>
        <dbReference type="EMBL" id="KHG08145.1"/>
    </source>
</evidence>
<comment type="caution">
    <text evidence="1">The sequence shown here is derived from an EMBL/GenBank/DDBJ whole genome shotgun (WGS) entry which is preliminary data.</text>
</comment>
<dbReference type="Proteomes" id="UP000032142">
    <property type="component" value="Unassembled WGS sequence"/>
</dbReference>